<feature type="chain" id="PRO_5008101824" evidence="2">
    <location>
        <begin position="22"/>
        <end position="157"/>
    </location>
</feature>
<proteinExistence type="predicted"/>
<evidence type="ECO:0000313" key="4">
    <source>
        <dbReference type="Proteomes" id="UP000078397"/>
    </source>
</evidence>
<evidence type="ECO:0000313" key="3">
    <source>
        <dbReference type="EMBL" id="OAQ66582.1"/>
    </source>
</evidence>
<accession>A0A179FLY1</accession>
<protein>
    <submittedName>
        <fullName evidence="3">Uncharacterized protein</fullName>
    </submittedName>
</protein>
<sequence>MRASLLSIVVAATTLAHSALAVKGVISDDIVTDSQGCNSLCGLNKDCFAVLYDSDCHECWQLDCHPDTQPAGGLHATGKSTDKPAPKCDGVTFPTKPTVCKKDNASKTTSAAGGSTSTQSDSAASPTATDEKKSAGRRMSICWAMGGVVVIAVLASV</sequence>
<evidence type="ECO:0000256" key="1">
    <source>
        <dbReference type="SAM" id="MobiDB-lite"/>
    </source>
</evidence>
<reference evidence="3 4" key="1">
    <citation type="journal article" date="2016" name="PLoS Pathog.">
        <title>Biosynthesis of antibiotic leucinostatins in bio-control fungus Purpureocillium lilacinum and their inhibition on phytophthora revealed by genome mining.</title>
        <authorList>
            <person name="Wang G."/>
            <person name="Liu Z."/>
            <person name="Lin R."/>
            <person name="Li E."/>
            <person name="Mao Z."/>
            <person name="Ling J."/>
            <person name="Yang Y."/>
            <person name="Yin W.B."/>
            <person name="Xie B."/>
        </authorList>
    </citation>
    <scope>NUCLEOTIDE SEQUENCE [LARGE SCALE GENOMIC DNA]</scope>
    <source>
        <strain evidence="3">170</strain>
    </source>
</reference>
<dbReference type="RefSeq" id="XP_018143669.1">
    <property type="nucleotide sequence ID" value="XM_018286878.1"/>
</dbReference>
<comment type="caution">
    <text evidence="3">The sequence shown here is derived from an EMBL/GenBank/DDBJ whole genome shotgun (WGS) entry which is preliminary data.</text>
</comment>
<name>A0A179FLY1_METCM</name>
<keyword evidence="4" id="KW-1185">Reference proteome</keyword>
<feature type="signal peptide" evidence="2">
    <location>
        <begin position="1"/>
        <end position="21"/>
    </location>
</feature>
<dbReference type="KEGG" id="pchm:VFPPC_08116"/>
<dbReference type="AlphaFoldDB" id="A0A179FLY1"/>
<dbReference type="GeneID" id="28850872"/>
<gene>
    <name evidence="3" type="ORF">VFPPC_08116</name>
</gene>
<feature type="compositionally biased region" description="Low complexity" evidence="1">
    <location>
        <begin position="106"/>
        <end position="128"/>
    </location>
</feature>
<dbReference type="EMBL" id="LSBJ02000004">
    <property type="protein sequence ID" value="OAQ66582.1"/>
    <property type="molecule type" value="Genomic_DNA"/>
</dbReference>
<feature type="region of interest" description="Disordered" evidence="1">
    <location>
        <begin position="71"/>
        <end position="132"/>
    </location>
</feature>
<keyword evidence="2" id="KW-0732">Signal</keyword>
<dbReference type="Proteomes" id="UP000078397">
    <property type="component" value="Unassembled WGS sequence"/>
</dbReference>
<evidence type="ECO:0000256" key="2">
    <source>
        <dbReference type="SAM" id="SignalP"/>
    </source>
</evidence>
<organism evidence="3 4">
    <name type="scientific">Pochonia chlamydosporia 170</name>
    <dbReference type="NCBI Taxonomy" id="1380566"/>
    <lineage>
        <taxon>Eukaryota</taxon>
        <taxon>Fungi</taxon>
        <taxon>Dikarya</taxon>
        <taxon>Ascomycota</taxon>
        <taxon>Pezizomycotina</taxon>
        <taxon>Sordariomycetes</taxon>
        <taxon>Hypocreomycetidae</taxon>
        <taxon>Hypocreales</taxon>
        <taxon>Clavicipitaceae</taxon>
        <taxon>Pochonia</taxon>
    </lineage>
</organism>
<dbReference type="OrthoDB" id="4927749at2759"/>